<protein>
    <submittedName>
        <fullName evidence="2">Uncharacterized protein</fullName>
    </submittedName>
</protein>
<sequence>MFLRKREMRRRQSIARTDSTSIASSRPPKGRTSPGSAPMSARASGDWNDSRSACGSDSSSPTMPISRVRPPIRIVTIVPKPALPSAGAGVSIAVVRRVCQ</sequence>
<dbReference type="EMBL" id="LIAE01010147">
    <property type="protein sequence ID" value="PAV66182.1"/>
    <property type="molecule type" value="Genomic_DNA"/>
</dbReference>
<name>A0A2A2JX63_9BILA</name>
<feature type="region of interest" description="Disordered" evidence="1">
    <location>
        <begin position="1"/>
        <end position="70"/>
    </location>
</feature>
<dbReference type="Proteomes" id="UP000218231">
    <property type="component" value="Unassembled WGS sequence"/>
</dbReference>
<evidence type="ECO:0000313" key="3">
    <source>
        <dbReference type="Proteomes" id="UP000218231"/>
    </source>
</evidence>
<comment type="caution">
    <text evidence="2">The sequence shown here is derived from an EMBL/GenBank/DDBJ whole genome shotgun (WGS) entry which is preliminary data.</text>
</comment>
<organism evidence="2 3">
    <name type="scientific">Diploscapter pachys</name>
    <dbReference type="NCBI Taxonomy" id="2018661"/>
    <lineage>
        <taxon>Eukaryota</taxon>
        <taxon>Metazoa</taxon>
        <taxon>Ecdysozoa</taxon>
        <taxon>Nematoda</taxon>
        <taxon>Chromadorea</taxon>
        <taxon>Rhabditida</taxon>
        <taxon>Rhabditina</taxon>
        <taxon>Rhabditomorpha</taxon>
        <taxon>Rhabditoidea</taxon>
        <taxon>Rhabditidae</taxon>
        <taxon>Diploscapter</taxon>
    </lineage>
</organism>
<feature type="compositionally biased region" description="Basic residues" evidence="1">
    <location>
        <begin position="1"/>
        <end position="13"/>
    </location>
</feature>
<evidence type="ECO:0000256" key="1">
    <source>
        <dbReference type="SAM" id="MobiDB-lite"/>
    </source>
</evidence>
<accession>A0A2A2JX63</accession>
<feature type="compositionally biased region" description="Polar residues" evidence="1">
    <location>
        <begin position="14"/>
        <end position="24"/>
    </location>
</feature>
<evidence type="ECO:0000313" key="2">
    <source>
        <dbReference type="EMBL" id="PAV66182.1"/>
    </source>
</evidence>
<gene>
    <name evidence="2" type="ORF">WR25_20986</name>
</gene>
<keyword evidence="3" id="KW-1185">Reference proteome</keyword>
<dbReference type="AlphaFoldDB" id="A0A2A2JX63"/>
<feature type="compositionally biased region" description="Low complexity" evidence="1">
    <location>
        <begin position="50"/>
        <end position="60"/>
    </location>
</feature>
<proteinExistence type="predicted"/>
<reference evidence="2 3" key="1">
    <citation type="journal article" date="2017" name="Curr. Biol.">
        <title>Genome architecture and evolution of a unichromosomal asexual nematode.</title>
        <authorList>
            <person name="Fradin H."/>
            <person name="Zegar C."/>
            <person name="Gutwein M."/>
            <person name="Lucas J."/>
            <person name="Kovtun M."/>
            <person name="Corcoran D."/>
            <person name="Baugh L.R."/>
            <person name="Kiontke K."/>
            <person name="Gunsalus K."/>
            <person name="Fitch D.H."/>
            <person name="Piano F."/>
        </authorList>
    </citation>
    <scope>NUCLEOTIDE SEQUENCE [LARGE SCALE GENOMIC DNA]</scope>
    <source>
        <strain evidence="2">PF1309</strain>
    </source>
</reference>